<evidence type="ECO:0000313" key="2">
    <source>
        <dbReference type="Proteomes" id="UP000503505"/>
    </source>
</evidence>
<dbReference type="Proteomes" id="UP000503505">
    <property type="component" value="Chromosome"/>
</dbReference>
<gene>
    <name evidence="1" type="ORF">FSC10_13565</name>
</gene>
<sequence>MTTIQYKENFSQGFIPSEIMDDHQFDLSHFAEACGQSPEWVMQLMEHGILPNRSRNTSYHFIGEDVTRAQRAYRLQRDFDASFSAVAMMLDLIDEVQQLRREVKHLHFK</sequence>
<protein>
    <submittedName>
        <fullName evidence="1">MerR family transcriptional regulator</fullName>
    </submittedName>
</protein>
<accession>A0A6C0XN17</accession>
<organism evidence="1 2">
    <name type="scientific">Acinetobacter schindleri</name>
    <dbReference type="NCBI Taxonomy" id="108981"/>
    <lineage>
        <taxon>Bacteria</taxon>
        <taxon>Pseudomonadati</taxon>
        <taxon>Pseudomonadota</taxon>
        <taxon>Gammaproteobacteria</taxon>
        <taxon>Moraxellales</taxon>
        <taxon>Moraxellaceae</taxon>
        <taxon>Acinetobacter</taxon>
    </lineage>
</organism>
<dbReference type="Pfam" id="PF13591">
    <property type="entry name" value="MerR_2"/>
    <property type="match status" value="1"/>
</dbReference>
<dbReference type="GeneID" id="58164305"/>
<dbReference type="AlphaFoldDB" id="A0A6C0XN17"/>
<dbReference type="RefSeq" id="WP_008303908.1">
    <property type="nucleotide sequence ID" value="NZ_CP044463.1"/>
</dbReference>
<reference evidence="1 2" key="1">
    <citation type="submission" date="2019-09" db="EMBL/GenBank/DDBJ databases">
        <title>Non-baumannii Acinetobacter spp. carrying blaNDM-1 isolated in China.</title>
        <authorList>
            <person name="Cui C."/>
            <person name="Chen C."/>
            <person name="Sun J."/>
            <person name="Liu Y."/>
        </authorList>
    </citation>
    <scope>NUCLEOTIDE SEQUENCE [LARGE SCALE GENOMIC DNA]</scope>
    <source>
        <strain evidence="1 2">HZE23-1</strain>
    </source>
</reference>
<name>A0A6C0XN17_9GAMM</name>
<proteinExistence type="predicted"/>
<dbReference type="Gene3D" id="1.10.1660.10">
    <property type="match status" value="1"/>
</dbReference>
<evidence type="ECO:0000313" key="1">
    <source>
        <dbReference type="EMBL" id="QIC68325.1"/>
    </source>
</evidence>
<dbReference type="EMBL" id="CP044463">
    <property type="protein sequence ID" value="QIC68325.1"/>
    <property type="molecule type" value="Genomic_DNA"/>
</dbReference>